<proteinExistence type="predicted"/>
<protein>
    <submittedName>
        <fullName evidence="1">Uncharacterized protein</fullName>
    </submittedName>
</protein>
<gene>
    <name evidence="1" type="ORF">AZ78_3326</name>
</gene>
<name>A0A108UB04_9GAMM</name>
<evidence type="ECO:0000313" key="1">
    <source>
        <dbReference type="EMBL" id="KWS05774.1"/>
    </source>
</evidence>
<reference evidence="1 2" key="1">
    <citation type="journal article" date="2014" name="Genome Announc.">
        <title>Draft Genome Sequence of Lysobacter capsici AZ78, a Bacterium Antagonistic to Plant-Pathogenic Oomycetes.</title>
        <authorList>
            <person name="Puopolo G."/>
            <person name="Sonego P."/>
            <person name="Engelen K."/>
            <person name="Pertot I."/>
        </authorList>
    </citation>
    <scope>NUCLEOTIDE SEQUENCE [LARGE SCALE GENOMIC DNA]</scope>
    <source>
        <strain evidence="1 2">AZ78</strain>
    </source>
</reference>
<sequence>MGSQCEVFAMSLYRSARGRVARTQGASANGKGDDPVPTALKPSVLRINHKLCDAAIHSRTRELRSRHGGRFCERARSQRFFQVDDRNGKITGPRDNW</sequence>
<dbReference type="AlphaFoldDB" id="A0A108UB04"/>
<evidence type="ECO:0000313" key="2">
    <source>
        <dbReference type="Proteomes" id="UP000023435"/>
    </source>
</evidence>
<dbReference type="EMBL" id="JAJA02000001">
    <property type="protein sequence ID" value="KWS05774.1"/>
    <property type="molecule type" value="Genomic_DNA"/>
</dbReference>
<comment type="caution">
    <text evidence="1">The sequence shown here is derived from an EMBL/GenBank/DDBJ whole genome shotgun (WGS) entry which is preliminary data.</text>
</comment>
<organism evidence="1 2">
    <name type="scientific">Lysobacter capsici AZ78</name>
    <dbReference type="NCBI Taxonomy" id="1444315"/>
    <lineage>
        <taxon>Bacteria</taxon>
        <taxon>Pseudomonadati</taxon>
        <taxon>Pseudomonadota</taxon>
        <taxon>Gammaproteobacteria</taxon>
        <taxon>Lysobacterales</taxon>
        <taxon>Lysobacteraceae</taxon>
        <taxon>Lysobacter</taxon>
    </lineage>
</organism>
<keyword evidence="2" id="KW-1185">Reference proteome</keyword>
<dbReference type="Proteomes" id="UP000023435">
    <property type="component" value="Unassembled WGS sequence"/>
</dbReference>
<accession>A0A108UB04</accession>